<evidence type="ECO:0000256" key="1">
    <source>
        <dbReference type="SAM" id="MobiDB-lite"/>
    </source>
</evidence>
<protein>
    <submittedName>
        <fullName evidence="3">Uncharacterized protein</fullName>
    </submittedName>
</protein>
<proteinExistence type="predicted"/>
<reference evidence="3" key="1">
    <citation type="submission" date="2022-06" db="EMBL/GenBank/DDBJ databases">
        <title>Sequencing the genomes of 1000 actinobacteria strains.</title>
        <authorList>
            <person name="Klenk H.-P."/>
        </authorList>
    </citation>
    <scope>NUCLEOTIDE SEQUENCE</scope>
    <source>
        <strain evidence="3">DSM 46694</strain>
    </source>
</reference>
<feature type="region of interest" description="Disordered" evidence="1">
    <location>
        <begin position="99"/>
        <end position="138"/>
    </location>
</feature>
<evidence type="ECO:0000256" key="2">
    <source>
        <dbReference type="SAM" id="Phobius"/>
    </source>
</evidence>
<comment type="caution">
    <text evidence="3">The sequence shown here is derived from an EMBL/GenBank/DDBJ whole genome shotgun (WGS) entry which is preliminary data.</text>
</comment>
<evidence type="ECO:0000313" key="3">
    <source>
        <dbReference type="EMBL" id="MCP2355547.1"/>
    </source>
</evidence>
<evidence type="ECO:0000313" key="4">
    <source>
        <dbReference type="Proteomes" id="UP001139648"/>
    </source>
</evidence>
<dbReference type="RefSeq" id="WP_253742211.1">
    <property type="nucleotide sequence ID" value="NZ_BAABKA010000036.1"/>
</dbReference>
<keyword evidence="2" id="KW-1133">Transmembrane helix</keyword>
<gene>
    <name evidence="3" type="ORF">HD597_002567</name>
</gene>
<dbReference type="AlphaFoldDB" id="A0A9X2GAN5"/>
<sequence>MITIIVFALAAVCAVEAVLGLVLLGWAVVELATFLRRHPEGLAGGLRDLVTGARRVWPAARASSRSTGRRVLRSRPGRWVLRSRTGRWVLRAGRTSATGARAVAAGRGRRDALRASRRRTGGPGASRPRAARRERTRG</sequence>
<feature type="transmembrane region" description="Helical" evidence="2">
    <location>
        <begin position="6"/>
        <end position="29"/>
    </location>
</feature>
<keyword evidence="2" id="KW-0812">Transmembrane</keyword>
<organism evidence="3 4">
    <name type="scientific">Nonomuraea thailandensis</name>
    <dbReference type="NCBI Taxonomy" id="1188745"/>
    <lineage>
        <taxon>Bacteria</taxon>
        <taxon>Bacillati</taxon>
        <taxon>Actinomycetota</taxon>
        <taxon>Actinomycetes</taxon>
        <taxon>Streptosporangiales</taxon>
        <taxon>Streptosporangiaceae</taxon>
        <taxon>Nonomuraea</taxon>
    </lineage>
</organism>
<keyword evidence="4" id="KW-1185">Reference proteome</keyword>
<dbReference type="Proteomes" id="UP001139648">
    <property type="component" value="Unassembled WGS sequence"/>
</dbReference>
<keyword evidence="2" id="KW-0472">Membrane</keyword>
<dbReference type="EMBL" id="JAMZEB010000002">
    <property type="protein sequence ID" value="MCP2355547.1"/>
    <property type="molecule type" value="Genomic_DNA"/>
</dbReference>
<accession>A0A9X2GAN5</accession>
<name>A0A9X2GAN5_9ACTN</name>